<comment type="caution">
    <text evidence="2">The sequence shown here is derived from an EMBL/GenBank/DDBJ whole genome shotgun (WGS) entry which is preliminary data.</text>
</comment>
<evidence type="ECO:0000313" key="2">
    <source>
        <dbReference type="EMBL" id="KAK6165731.1"/>
    </source>
</evidence>
<protein>
    <submittedName>
        <fullName evidence="2">Uncharacterized protein</fullName>
    </submittedName>
</protein>
<keyword evidence="1" id="KW-0732">Signal</keyword>
<evidence type="ECO:0000313" key="3">
    <source>
        <dbReference type="Proteomes" id="UP001347796"/>
    </source>
</evidence>
<accession>A0AAN8GB38</accession>
<organism evidence="2 3">
    <name type="scientific">Patella caerulea</name>
    <name type="common">Rayed Mediterranean limpet</name>
    <dbReference type="NCBI Taxonomy" id="87958"/>
    <lineage>
        <taxon>Eukaryota</taxon>
        <taxon>Metazoa</taxon>
        <taxon>Spiralia</taxon>
        <taxon>Lophotrochozoa</taxon>
        <taxon>Mollusca</taxon>
        <taxon>Gastropoda</taxon>
        <taxon>Patellogastropoda</taxon>
        <taxon>Patelloidea</taxon>
        <taxon>Patellidae</taxon>
        <taxon>Patella</taxon>
    </lineage>
</organism>
<gene>
    <name evidence="2" type="ORF">SNE40_022596</name>
</gene>
<evidence type="ECO:0000256" key="1">
    <source>
        <dbReference type="SAM" id="SignalP"/>
    </source>
</evidence>
<reference evidence="2 3" key="1">
    <citation type="submission" date="2024-01" db="EMBL/GenBank/DDBJ databases">
        <title>The genome of the rayed Mediterranean limpet Patella caerulea (Linnaeus, 1758).</title>
        <authorList>
            <person name="Anh-Thu Weber A."/>
            <person name="Halstead-Nussloch G."/>
        </authorList>
    </citation>
    <scope>NUCLEOTIDE SEQUENCE [LARGE SCALE GENOMIC DNA]</scope>
    <source>
        <strain evidence="2">AATW-2023a</strain>
        <tissue evidence="2">Whole specimen</tissue>
    </source>
</reference>
<name>A0AAN8GB38_PATCE</name>
<dbReference type="AlphaFoldDB" id="A0AAN8GB38"/>
<dbReference type="EMBL" id="JAZGQO010000021">
    <property type="protein sequence ID" value="KAK6165731.1"/>
    <property type="molecule type" value="Genomic_DNA"/>
</dbReference>
<sequence length="76" mass="8646">MQKICTEHPKNMNKMLSLVMILSLLAVVTETVPIDDLIRVRRELPDGTESDENQKQENIFVIKGKLVLGQSKALKR</sequence>
<dbReference type="Proteomes" id="UP001347796">
    <property type="component" value="Unassembled WGS sequence"/>
</dbReference>
<feature type="chain" id="PRO_5042873715" evidence="1">
    <location>
        <begin position="32"/>
        <end position="76"/>
    </location>
</feature>
<feature type="signal peptide" evidence="1">
    <location>
        <begin position="1"/>
        <end position="31"/>
    </location>
</feature>
<keyword evidence="3" id="KW-1185">Reference proteome</keyword>
<proteinExistence type="predicted"/>